<keyword evidence="5" id="KW-0479">Metal-binding</keyword>
<dbReference type="PROSITE" id="PS51464">
    <property type="entry name" value="SIS"/>
    <property type="match status" value="1"/>
</dbReference>
<dbReference type="PROSITE" id="PS51371">
    <property type="entry name" value="CBS"/>
    <property type="match status" value="1"/>
</dbReference>
<dbReference type="NCBIfam" id="TIGR00393">
    <property type="entry name" value="kpsF"/>
    <property type="match status" value="1"/>
</dbReference>
<keyword evidence="3 7" id="KW-0129">CBS domain</keyword>
<dbReference type="SMART" id="SM00116">
    <property type="entry name" value="CBS"/>
    <property type="match status" value="2"/>
</dbReference>
<keyword evidence="2" id="KW-0677">Repeat</keyword>
<dbReference type="EMBL" id="DSOK01000359">
    <property type="protein sequence ID" value="HEN16385.1"/>
    <property type="molecule type" value="Genomic_DNA"/>
</dbReference>
<dbReference type="GO" id="GO:0097367">
    <property type="term" value="F:carbohydrate derivative binding"/>
    <property type="evidence" value="ECO:0007669"/>
    <property type="project" value="InterPro"/>
</dbReference>
<accession>A0A7C2K0A5</accession>
<dbReference type="PANTHER" id="PTHR42745:SF1">
    <property type="entry name" value="ARABINOSE 5-PHOSPHATE ISOMERASE KDSD"/>
    <property type="match status" value="1"/>
</dbReference>
<feature type="site" description="Catalytically relevant" evidence="6">
    <location>
        <position position="170"/>
    </location>
</feature>
<dbReference type="Gene3D" id="3.10.580.10">
    <property type="entry name" value="CBS-domain"/>
    <property type="match status" value="1"/>
</dbReference>
<sequence length="348" mass="36470">MRPTGLPDRPGGGLRLFAPEPDAREEADSAVSAARAMLTAGADALKQLASRLAVDFSRAVQMLAECPGTVVLSGVGKAGLIAQKLVATFCSVSLPARFLHPTDAVHGDLGAVRAGDVAMLLSNSGETAELLRLLPCLAERQVRSVAVTSRADSTLGKECAAVVAYGSVTEAGPCGLAPTTSTLVMLALGDALALLAAQARGLTPQQFGANHPGGSLGLQLRTVREAMRTGSALRLARQHETIRSMLASQSRQGRRTGAVMLVDDDGRLAGLFTDSDLVRLLEARKDDALDRPAAEVMTRGPKTAWPEQPLSEAIRLMSDHHISEIPVVDEAERPVGLLDITDLIGLGR</sequence>
<feature type="domain" description="CBS" evidence="8">
    <location>
        <begin position="297"/>
        <end position="348"/>
    </location>
</feature>
<dbReference type="InterPro" id="IPR000644">
    <property type="entry name" value="CBS_dom"/>
</dbReference>
<feature type="site" description="Catalytically relevant" evidence="6">
    <location>
        <position position="129"/>
    </location>
</feature>
<evidence type="ECO:0000256" key="2">
    <source>
        <dbReference type="ARBA" id="ARBA00022737"/>
    </source>
</evidence>
<feature type="binding site" evidence="5">
    <location>
        <position position="100"/>
    </location>
    <ligand>
        <name>Zn(2+)</name>
        <dbReference type="ChEBI" id="CHEBI:29105"/>
    </ligand>
</feature>
<feature type="site" description="Catalytically relevant" evidence="6">
    <location>
        <position position="77"/>
    </location>
</feature>
<dbReference type="CDD" id="cd04604">
    <property type="entry name" value="CBS_pair_SIS_assoc"/>
    <property type="match status" value="1"/>
</dbReference>
<dbReference type="GO" id="GO:0016853">
    <property type="term" value="F:isomerase activity"/>
    <property type="evidence" value="ECO:0007669"/>
    <property type="project" value="UniProtKB-KW"/>
</dbReference>
<dbReference type="InterPro" id="IPR001347">
    <property type="entry name" value="SIS_dom"/>
</dbReference>
<dbReference type="GO" id="GO:1901135">
    <property type="term" value="P:carbohydrate derivative metabolic process"/>
    <property type="evidence" value="ECO:0007669"/>
    <property type="project" value="InterPro"/>
</dbReference>
<dbReference type="SUPFAM" id="SSF53697">
    <property type="entry name" value="SIS domain"/>
    <property type="match status" value="1"/>
</dbReference>
<evidence type="ECO:0000313" key="10">
    <source>
        <dbReference type="EMBL" id="HEN16385.1"/>
    </source>
</evidence>
<dbReference type="Pfam" id="PF01380">
    <property type="entry name" value="SIS"/>
    <property type="match status" value="1"/>
</dbReference>
<reference evidence="10" key="1">
    <citation type="journal article" date="2020" name="mSystems">
        <title>Genome- and Community-Level Interaction Insights into Carbon Utilization and Element Cycling Functions of Hydrothermarchaeota in Hydrothermal Sediment.</title>
        <authorList>
            <person name="Zhou Z."/>
            <person name="Liu Y."/>
            <person name="Xu W."/>
            <person name="Pan J."/>
            <person name="Luo Z.H."/>
            <person name="Li M."/>
        </authorList>
    </citation>
    <scope>NUCLEOTIDE SEQUENCE [LARGE SCALE GENOMIC DNA]</scope>
    <source>
        <strain evidence="10">SpSt-339</strain>
    </source>
</reference>
<dbReference type="InterPro" id="IPR050986">
    <property type="entry name" value="GutQ/KpsF_isomerases"/>
</dbReference>
<dbReference type="PANTHER" id="PTHR42745">
    <property type="match status" value="1"/>
</dbReference>
<dbReference type="AlphaFoldDB" id="A0A7C2K0A5"/>
<evidence type="ECO:0000256" key="3">
    <source>
        <dbReference type="ARBA" id="ARBA00023122"/>
    </source>
</evidence>
<dbReference type="Gene3D" id="3.40.50.10490">
    <property type="entry name" value="Glucose-6-phosphate isomerase like protein, domain 1"/>
    <property type="match status" value="1"/>
</dbReference>
<evidence type="ECO:0000259" key="8">
    <source>
        <dbReference type="PROSITE" id="PS51371"/>
    </source>
</evidence>
<dbReference type="PIRSF" id="PIRSF004692">
    <property type="entry name" value="KdsD_KpsF"/>
    <property type="match status" value="1"/>
</dbReference>
<dbReference type="InterPro" id="IPR035474">
    <property type="entry name" value="SIS_Kpsf"/>
</dbReference>
<dbReference type="InterPro" id="IPR046348">
    <property type="entry name" value="SIS_dom_sf"/>
</dbReference>
<proteinExistence type="inferred from homology"/>
<keyword evidence="5" id="KW-0862">Zinc</keyword>
<evidence type="ECO:0000256" key="4">
    <source>
        <dbReference type="PIRNR" id="PIRNR004692"/>
    </source>
</evidence>
<keyword evidence="10" id="KW-0413">Isomerase</keyword>
<dbReference type="GO" id="GO:0005975">
    <property type="term" value="P:carbohydrate metabolic process"/>
    <property type="evidence" value="ECO:0007669"/>
    <property type="project" value="InterPro"/>
</dbReference>
<dbReference type="Pfam" id="PF00571">
    <property type="entry name" value="CBS"/>
    <property type="match status" value="2"/>
</dbReference>
<dbReference type="GO" id="GO:0046872">
    <property type="term" value="F:metal ion binding"/>
    <property type="evidence" value="ECO:0007669"/>
    <property type="project" value="UniProtKB-KW"/>
</dbReference>
<dbReference type="InterPro" id="IPR004800">
    <property type="entry name" value="KdsD/KpsF-type"/>
</dbReference>
<dbReference type="InterPro" id="IPR046342">
    <property type="entry name" value="CBS_dom_sf"/>
</dbReference>
<comment type="similarity">
    <text evidence="1 4">Belongs to the SIS family. GutQ/KpsF subfamily.</text>
</comment>
<name>A0A7C2K0A5_9PLAN</name>
<feature type="site" description="Catalytically relevant" evidence="6">
    <location>
        <position position="211"/>
    </location>
</feature>
<evidence type="ECO:0000259" key="9">
    <source>
        <dbReference type="PROSITE" id="PS51464"/>
    </source>
</evidence>
<evidence type="ECO:0000256" key="6">
    <source>
        <dbReference type="PIRSR" id="PIRSR004692-3"/>
    </source>
</evidence>
<feature type="domain" description="SIS" evidence="9">
    <location>
        <begin position="59"/>
        <end position="202"/>
    </location>
</feature>
<evidence type="ECO:0000256" key="7">
    <source>
        <dbReference type="PROSITE-ProRule" id="PRU00703"/>
    </source>
</evidence>
<comment type="caution">
    <text evidence="10">The sequence shown here is derived from an EMBL/GenBank/DDBJ whole genome shotgun (WGS) entry which is preliminary data.</text>
</comment>
<dbReference type="CDD" id="cd05014">
    <property type="entry name" value="SIS_Kpsf"/>
    <property type="match status" value="1"/>
</dbReference>
<protein>
    <submittedName>
        <fullName evidence="10">KpsF/GutQ family sugar-phosphate isomerase</fullName>
    </submittedName>
</protein>
<organism evidence="10">
    <name type="scientific">Schlesneria paludicola</name>
    <dbReference type="NCBI Taxonomy" id="360056"/>
    <lineage>
        <taxon>Bacteria</taxon>
        <taxon>Pseudomonadati</taxon>
        <taxon>Planctomycetota</taxon>
        <taxon>Planctomycetia</taxon>
        <taxon>Planctomycetales</taxon>
        <taxon>Planctomycetaceae</taxon>
        <taxon>Schlesneria</taxon>
    </lineage>
</organism>
<gene>
    <name evidence="10" type="ORF">ENQ76_13060</name>
</gene>
<evidence type="ECO:0000256" key="1">
    <source>
        <dbReference type="ARBA" id="ARBA00008165"/>
    </source>
</evidence>
<evidence type="ECO:0000256" key="5">
    <source>
        <dbReference type="PIRSR" id="PIRSR004692-2"/>
    </source>
</evidence>